<dbReference type="SUPFAM" id="SSF55785">
    <property type="entry name" value="PYP-like sensor domain (PAS domain)"/>
    <property type="match status" value="1"/>
</dbReference>
<feature type="domain" description="PAS" evidence="1">
    <location>
        <begin position="2"/>
        <end position="79"/>
    </location>
</feature>
<comment type="caution">
    <text evidence="2">The sequence shown here is derived from an EMBL/GenBank/DDBJ whole genome shotgun (WGS) entry which is preliminary data.</text>
</comment>
<proteinExistence type="predicted"/>
<evidence type="ECO:0000313" key="2">
    <source>
        <dbReference type="EMBL" id="MCQ4333060.1"/>
    </source>
</evidence>
<protein>
    <submittedName>
        <fullName evidence="2">PAS domain-containing protein</fullName>
    </submittedName>
</protein>
<dbReference type="Proteomes" id="UP001139494">
    <property type="component" value="Unassembled WGS sequence"/>
</dbReference>
<evidence type="ECO:0000313" key="3">
    <source>
        <dbReference type="Proteomes" id="UP001139494"/>
    </source>
</evidence>
<dbReference type="InterPro" id="IPR000014">
    <property type="entry name" value="PAS"/>
</dbReference>
<keyword evidence="3" id="KW-1185">Reference proteome</keyword>
<dbReference type="EMBL" id="JAHLKM010000005">
    <property type="protein sequence ID" value="MCQ4333060.1"/>
    <property type="molecule type" value="Genomic_DNA"/>
</dbReference>
<evidence type="ECO:0000259" key="1">
    <source>
        <dbReference type="Pfam" id="PF13426"/>
    </source>
</evidence>
<reference evidence="2" key="1">
    <citation type="journal article" date="2023" name="Front. Microbiol.">
        <title>Genomic-based phylogenetic and metabolic analyses of the genus Natronomonas, and description of Natronomonas aquatica sp. nov.</title>
        <authorList>
            <person name="Garcia-Roldan A."/>
            <person name="Duran-Viseras A."/>
            <person name="de la Haba R.R."/>
            <person name="Corral P."/>
            <person name="Sanchez-Porro C."/>
            <person name="Ventosa A."/>
        </authorList>
    </citation>
    <scope>NUCLEOTIDE SEQUENCE</scope>
    <source>
        <strain evidence="2">F2-12</strain>
    </source>
</reference>
<dbReference type="Gene3D" id="3.30.450.20">
    <property type="entry name" value="PAS domain"/>
    <property type="match status" value="1"/>
</dbReference>
<organism evidence="2 3">
    <name type="scientific">Natronomonas aquatica</name>
    <dbReference type="NCBI Taxonomy" id="2841590"/>
    <lineage>
        <taxon>Archaea</taxon>
        <taxon>Methanobacteriati</taxon>
        <taxon>Methanobacteriota</taxon>
        <taxon>Stenosarchaea group</taxon>
        <taxon>Halobacteria</taxon>
        <taxon>Halobacteriales</taxon>
        <taxon>Natronomonadaceae</taxon>
        <taxon>Natronomonas</taxon>
    </lineage>
</organism>
<dbReference type="AlphaFoldDB" id="A0A9R1CSI6"/>
<dbReference type="Pfam" id="PF13426">
    <property type="entry name" value="PAS_9"/>
    <property type="match status" value="1"/>
</dbReference>
<dbReference type="InterPro" id="IPR035965">
    <property type="entry name" value="PAS-like_dom_sf"/>
</dbReference>
<name>A0A9R1CSI6_9EURY</name>
<dbReference type="NCBIfam" id="TIGR00229">
    <property type="entry name" value="sensory_box"/>
    <property type="match status" value="1"/>
</dbReference>
<sequence>MEKYGYTASGANGRNPRMLKSGEQDDAFYADLWEQITAGDVWEAELTNQTKQGELYEVNQKVIPVTNTRGNITQFVAIL</sequence>
<dbReference type="RefSeq" id="WP_256029171.1">
    <property type="nucleotide sequence ID" value="NZ_JAHLKM010000005.1"/>
</dbReference>
<accession>A0A9R1CSI6</accession>
<gene>
    <name evidence="2" type="ORF">KM295_06025</name>
</gene>